<gene>
    <name evidence="6" type="ORF">CWE25_08105</name>
</gene>
<evidence type="ECO:0000313" key="6">
    <source>
        <dbReference type="EMBL" id="RUO53842.1"/>
    </source>
</evidence>
<keyword evidence="3" id="KW-0238">DNA-binding</keyword>
<dbReference type="PANTHER" id="PTHR30126:SF88">
    <property type="entry name" value="TRANSCRIPTIONAL REGULATOR-RELATED"/>
    <property type="match status" value="1"/>
</dbReference>
<comment type="similarity">
    <text evidence="1">Belongs to the LysR transcriptional regulatory family.</text>
</comment>
<organism evidence="6 7">
    <name type="scientific">Idiomarina fontislapidosi</name>
    <dbReference type="NCBI Taxonomy" id="263723"/>
    <lineage>
        <taxon>Bacteria</taxon>
        <taxon>Pseudomonadati</taxon>
        <taxon>Pseudomonadota</taxon>
        <taxon>Gammaproteobacteria</taxon>
        <taxon>Alteromonadales</taxon>
        <taxon>Idiomarinaceae</taxon>
        <taxon>Idiomarina</taxon>
    </lineage>
</organism>
<sequence length="308" mass="34806">MPHYRAKSTLEQWRILQAVVDCGGYAHAAEKLNKSQSSLNHAVSKLQQVLGVQLLEIRGRKAELTHVGEVMLRRSRQLSQTVYELEQLACNMEQGWEPEIKLALEMVFDRNDLIPALKDFQEHGRGSRLTIEDTVLTGTLEHIRNESADLVITHQLPKGYLGEPIHDYYMDLVCHPDHPLAQQSSPISQDQLAQHLQIVIRDTANQPAEEGGWLKAEQRWTVSHFDEALRLVRSGLGFCWLPPYIAKRAMQKGSLRKLELKGSTCRKGSLYLVLPKGEKTGPCSRLLADLVLRHAPKRQQDDMEASAG</sequence>
<dbReference type="PANTHER" id="PTHR30126">
    <property type="entry name" value="HTH-TYPE TRANSCRIPTIONAL REGULATOR"/>
    <property type="match status" value="1"/>
</dbReference>
<dbReference type="GO" id="GO:0000976">
    <property type="term" value="F:transcription cis-regulatory region binding"/>
    <property type="evidence" value="ECO:0007669"/>
    <property type="project" value="TreeGrafter"/>
</dbReference>
<evidence type="ECO:0000256" key="4">
    <source>
        <dbReference type="ARBA" id="ARBA00023163"/>
    </source>
</evidence>
<evidence type="ECO:0000259" key="5">
    <source>
        <dbReference type="PROSITE" id="PS50931"/>
    </source>
</evidence>
<dbReference type="InterPro" id="IPR000847">
    <property type="entry name" value="LysR_HTH_N"/>
</dbReference>
<dbReference type="SUPFAM" id="SSF46785">
    <property type="entry name" value="Winged helix' DNA-binding domain"/>
    <property type="match status" value="1"/>
</dbReference>
<dbReference type="Pfam" id="PF00126">
    <property type="entry name" value="HTH_1"/>
    <property type="match status" value="1"/>
</dbReference>
<dbReference type="Gene3D" id="1.10.10.10">
    <property type="entry name" value="Winged helix-like DNA-binding domain superfamily/Winged helix DNA-binding domain"/>
    <property type="match status" value="1"/>
</dbReference>
<evidence type="ECO:0000313" key="7">
    <source>
        <dbReference type="Proteomes" id="UP000287330"/>
    </source>
</evidence>
<dbReference type="InterPro" id="IPR036390">
    <property type="entry name" value="WH_DNA-bd_sf"/>
</dbReference>
<evidence type="ECO:0000256" key="1">
    <source>
        <dbReference type="ARBA" id="ARBA00009437"/>
    </source>
</evidence>
<dbReference type="AlphaFoldDB" id="A0A432XYN0"/>
<dbReference type="RefSeq" id="WP_110574271.1">
    <property type="nucleotide sequence ID" value="NZ_PIPV01000005.1"/>
</dbReference>
<reference evidence="7" key="1">
    <citation type="journal article" date="2018" name="Front. Microbiol.">
        <title>Genome-Based Analysis Reveals the Taxonomy and Diversity of the Family Idiomarinaceae.</title>
        <authorList>
            <person name="Liu Y."/>
            <person name="Lai Q."/>
            <person name="Shao Z."/>
        </authorList>
    </citation>
    <scope>NUCLEOTIDE SEQUENCE [LARGE SCALE GENOMIC DNA]</scope>
    <source>
        <strain evidence="7">F23</strain>
    </source>
</reference>
<dbReference type="Gene3D" id="3.40.190.290">
    <property type="match status" value="1"/>
</dbReference>
<dbReference type="Pfam" id="PF03466">
    <property type="entry name" value="LysR_substrate"/>
    <property type="match status" value="1"/>
</dbReference>
<dbReference type="SUPFAM" id="SSF53850">
    <property type="entry name" value="Periplasmic binding protein-like II"/>
    <property type="match status" value="1"/>
</dbReference>
<dbReference type="InterPro" id="IPR036388">
    <property type="entry name" value="WH-like_DNA-bd_sf"/>
</dbReference>
<dbReference type="InterPro" id="IPR005119">
    <property type="entry name" value="LysR_subst-bd"/>
</dbReference>
<name>A0A432XYN0_9GAMM</name>
<keyword evidence="4" id="KW-0804">Transcription</keyword>
<dbReference type="Proteomes" id="UP000287330">
    <property type="component" value="Unassembled WGS sequence"/>
</dbReference>
<evidence type="ECO:0000256" key="3">
    <source>
        <dbReference type="ARBA" id="ARBA00023125"/>
    </source>
</evidence>
<dbReference type="PROSITE" id="PS50931">
    <property type="entry name" value="HTH_LYSR"/>
    <property type="match status" value="1"/>
</dbReference>
<accession>A0A432XYN0</accession>
<dbReference type="EMBL" id="PIPV01000005">
    <property type="protein sequence ID" value="RUO53842.1"/>
    <property type="molecule type" value="Genomic_DNA"/>
</dbReference>
<proteinExistence type="inferred from homology"/>
<dbReference type="GO" id="GO:0003700">
    <property type="term" value="F:DNA-binding transcription factor activity"/>
    <property type="evidence" value="ECO:0007669"/>
    <property type="project" value="InterPro"/>
</dbReference>
<keyword evidence="7" id="KW-1185">Reference proteome</keyword>
<keyword evidence="2" id="KW-0805">Transcription regulation</keyword>
<evidence type="ECO:0000256" key="2">
    <source>
        <dbReference type="ARBA" id="ARBA00023015"/>
    </source>
</evidence>
<feature type="domain" description="HTH lysR-type" evidence="5">
    <location>
        <begin position="9"/>
        <end position="65"/>
    </location>
</feature>
<comment type="caution">
    <text evidence="6">The sequence shown here is derived from an EMBL/GenBank/DDBJ whole genome shotgun (WGS) entry which is preliminary data.</text>
</comment>
<dbReference type="OrthoDB" id="6988449at2"/>
<protein>
    <submittedName>
        <fullName evidence="6">LysR family transcriptional regulator</fullName>
    </submittedName>
</protein>